<dbReference type="Proteomes" id="UP000031368">
    <property type="component" value="Chromosome"/>
</dbReference>
<evidence type="ECO:0000256" key="2">
    <source>
        <dbReference type="SAM" id="Coils"/>
    </source>
</evidence>
<dbReference type="InterPro" id="IPR049712">
    <property type="entry name" value="Poly_export"/>
</dbReference>
<evidence type="ECO:0000313" key="6">
    <source>
        <dbReference type="EMBL" id="AJD42178.1"/>
    </source>
</evidence>
<dbReference type="RefSeq" id="WP_052451565.1">
    <property type="nucleotide sequence ID" value="NZ_CP006877.1"/>
</dbReference>
<keyword evidence="2" id="KW-0175">Coiled coil</keyword>
<dbReference type="KEGG" id="rga:RGR602_CH02860"/>
<dbReference type="Pfam" id="PF25994">
    <property type="entry name" value="HH_AprE"/>
    <property type="match status" value="1"/>
</dbReference>
<sequence>MPIAAVRNSRTALPGARRVLRFIMAAGLIGTAFTGQAVNAADDSYRIRSQTRMKVSVVEWVSSTGEYKEWTALNGEFAVSQRGDISMPMVGEIAVLGKTTEETALLIGERIKKLTGLATAPIASVEIAKYPMVYVTGAVERPNEFEFRPGLTVKQALAMAGGRERRADRSGEYADAEQIRYAGEFSRLELQAKQLMARRARLIAELNDKPSVDFPPELTGAPEGSVVGQILKSESALFTARADALRHQLESAADLMKLLRSEITVLDEKMVAQERQVQIAQDELVDIAKLVDTKILTTSRKTSLERIVADMQSDKLDLVVASMQAKQKLNETEREALNLKGQRKTEVGQELQVTEAELEDVRLKRTTTVQLLQAAGASVARYESLQAVDVQPLEYWLTRGGDSGAAAPVPDSAELEPGDVLDVRYNVSKNLDGSMLSSANPPPQVQ</sequence>
<dbReference type="Pfam" id="PF02563">
    <property type="entry name" value="Poly_export"/>
    <property type="match status" value="1"/>
</dbReference>
<evidence type="ECO:0000259" key="4">
    <source>
        <dbReference type="Pfam" id="PF10531"/>
    </source>
</evidence>
<dbReference type="Gene3D" id="3.30.1950.10">
    <property type="entry name" value="wza like domain"/>
    <property type="match status" value="1"/>
</dbReference>
<organism evidence="6 7">
    <name type="scientific">Rhizobium gallicum bv. gallicum R602sp</name>
    <dbReference type="NCBI Taxonomy" id="1041138"/>
    <lineage>
        <taxon>Bacteria</taxon>
        <taxon>Pseudomonadati</taxon>
        <taxon>Pseudomonadota</taxon>
        <taxon>Alphaproteobacteria</taxon>
        <taxon>Hyphomicrobiales</taxon>
        <taxon>Rhizobiaceae</taxon>
        <taxon>Rhizobium/Agrobacterium group</taxon>
        <taxon>Rhizobium</taxon>
    </lineage>
</organism>
<dbReference type="PANTHER" id="PTHR33619:SF3">
    <property type="entry name" value="POLYSACCHARIDE EXPORT PROTEIN GFCE-RELATED"/>
    <property type="match status" value="1"/>
</dbReference>
<keyword evidence="1" id="KW-0732">Signal</keyword>
<gene>
    <name evidence="6" type="ORF">RGR602_CH02860</name>
</gene>
<dbReference type="Pfam" id="PF10531">
    <property type="entry name" value="SLBB"/>
    <property type="match status" value="1"/>
</dbReference>
<dbReference type="AlphaFoldDB" id="A0A0B4X6K7"/>
<name>A0A0B4X6K7_9HYPH</name>
<evidence type="ECO:0000259" key="5">
    <source>
        <dbReference type="Pfam" id="PF25994"/>
    </source>
</evidence>
<reference evidence="6 7" key="1">
    <citation type="submission" date="2013-11" db="EMBL/GenBank/DDBJ databases">
        <title>Complete genome sequence of Rhizobium gallicum bv. gallicum R602.</title>
        <authorList>
            <person name="Bustos P."/>
            <person name="Santamaria R.I."/>
            <person name="Lozano L."/>
            <person name="Acosta J.L."/>
            <person name="Ormeno-Orrillo E."/>
            <person name="Rogel M.A."/>
            <person name="Romero D."/>
            <person name="Cevallos M.A."/>
            <person name="Martinez-Romero E."/>
            <person name="Gonzalez V."/>
        </authorList>
    </citation>
    <scope>NUCLEOTIDE SEQUENCE [LARGE SCALE GENOMIC DNA]</scope>
    <source>
        <strain evidence="6 7">R602</strain>
    </source>
</reference>
<dbReference type="PANTHER" id="PTHR33619">
    <property type="entry name" value="POLYSACCHARIDE EXPORT PROTEIN GFCE-RELATED"/>
    <property type="match status" value="1"/>
</dbReference>
<evidence type="ECO:0000256" key="1">
    <source>
        <dbReference type="ARBA" id="ARBA00022729"/>
    </source>
</evidence>
<dbReference type="InterPro" id="IPR003715">
    <property type="entry name" value="Poly_export_N"/>
</dbReference>
<protein>
    <submittedName>
        <fullName evidence="6">Polysaccharide biosynthesis/export protein</fullName>
    </submittedName>
</protein>
<dbReference type="GO" id="GO:0015159">
    <property type="term" value="F:polysaccharide transmembrane transporter activity"/>
    <property type="evidence" value="ECO:0007669"/>
    <property type="project" value="InterPro"/>
</dbReference>
<dbReference type="HOGENOM" id="CLU_037300_1_0_5"/>
<feature type="domain" description="Soluble ligand binding" evidence="4">
    <location>
        <begin position="132"/>
        <end position="169"/>
    </location>
</feature>
<proteinExistence type="predicted"/>
<feature type="domain" description="Polysaccharide export protein N-terminal" evidence="3">
    <location>
        <begin position="40"/>
        <end position="127"/>
    </location>
</feature>
<dbReference type="InterPro" id="IPR058781">
    <property type="entry name" value="HH_AprE-like"/>
</dbReference>
<keyword evidence="7" id="KW-1185">Reference proteome</keyword>
<dbReference type="InterPro" id="IPR019554">
    <property type="entry name" value="Soluble_ligand-bd"/>
</dbReference>
<dbReference type="EMBL" id="CP006877">
    <property type="protein sequence ID" value="AJD42178.1"/>
    <property type="molecule type" value="Genomic_DNA"/>
</dbReference>
<feature type="coiled-coil region" evidence="2">
    <location>
        <begin position="242"/>
        <end position="283"/>
    </location>
</feature>
<dbReference type="Gene3D" id="3.10.560.10">
    <property type="entry name" value="Outer membrane lipoprotein wza domain like"/>
    <property type="match status" value="1"/>
</dbReference>
<feature type="domain" description="AprE-like long alpha-helical hairpin" evidence="5">
    <location>
        <begin position="184"/>
        <end position="367"/>
    </location>
</feature>
<evidence type="ECO:0000259" key="3">
    <source>
        <dbReference type="Pfam" id="PF02563"/>
    </source>
</evidence>
<evidence type="ECO:0000313" key="7">
    <source>
        <dbReference type="Proteomes" id="UP000031368"/>
    </source>
</evidence>
<accession>A0A0B4X6K7</accession>